<sequence length="135" mass="14930">MTEGPIIQARGSSIYLSRSSTEFLCKKPNRNENDTDTGIGTGTGIRAAIRRSVLFRQKSVKSTNAAPTTSTASLAKGIYRKFSKSDFNLAQKRDMPDNSRDAIKKLNKKKRDNRTKSTYSPVTNSRLPGNKISSK</sequence>
<evidence type="ECO:0000313" key="3">
    <source>
        <dbReference type="Proteomes" id="UP000188320"/>
    </source>
</evidence>
<protein>
    <submittedName>
        <fullName evidence="2">Uncharacterized protein</fullName>
    </submittedName>
</protein>
<name>A0A1R1PTB2_ZANCU</name>
<evidence type="ECO:0000256" key="1">
    <source>
        <dbReference type="SAM" id="MobiDB-lite"/>
    </source>
</evidence>
<reference evidence="3" key="1">
    <citation type="submission" date="2017-01" db="EMBL/GenBank/DDBJ databases">
        <authorList>
            <person name="Wang Y."/>
            <person name="White M."/>
            <person name="Kvist S."/>
            <person name="Moncalvo J.-M."/>
        </authorList>
    </citation>
    <scope>NUCLEOTIDE SEQUENCE [LARGE SCALE GENOMIC DNA]</scope>
    <source>
        <strain evidence="3">COL-18-3</strain>
    </source>
</reference>
<dbReference type="EMBL" id="LSSK01000231">
    <property type="protein sequence ID" value="OMH84235.1"/>
    <property type="molecule type" value="Genomic_DNA"/>
</dbReference>
<comment type="caution">
    <text evidence="2">The sequence shown here is derived from an EMBL/GenBank/DDBJ whole genome shotgun (WGS) entry which is preliminary data.</text>
</comment>
<feature type="compositionally biased region" description="Polar residues" evidence="1">
    <location>
        <begin position="116"/>
        <end position="135"/>
    </location>
</feature>
<keyword evidence="3" id="KW-1185">Reference proteome</keyword>
<evidence type="ECO:0000313" key="2">
    <source>
        <dbReference type="EMBL" id="OMH84235.1"/>
    </source>
</evidence>
<gene>
    <name evidence="2" type="ORF">AX774_g2254</name>
</gene>
<dbReference type="AlphaFoldDB" id="A0A1R1PTB2"/>
<feature type="compositionally biased region" description="Basic and acidic residues" evidence="1">
    <location>
        <begin position="91"/>
        <end position="104"/>
    </location>
</feature>
<feature type="region of interest" description="Disordered" evidence="1">
    <location>
        <begin position="90"/>
        <end position="135"/>
    </location>
</feature>
<organism evidence="2 3">
    <name type="scientific">Zancudomyces culisetae</name>
    <name type="common">Gut fungus</name>
    <name type="synonym">Smittium culisetae</name>
    <dbReference type="NCBI Taxonomy" id="1213189"/>
    <lineage>
        <taxon>Eukaryota</taxon>
        <taxon>Fungi</taxon>
        <taxon>Fungi incertae sedis</taxon>
        <taxon>Zoopagomycota</taxon>
        <taxon>Kickxellomycotina</taxon>
        <taxon>Harpellomycetes</taxon>
        <taxon>Harpellales</taxon>
        <taxon>Legeriomycetaceae</taxon>
        <taxon>Zancudomyces</taxon>
    </lineage>
</organism>
<dbReference type="Proteomes" id="UP000188320">
    <property type="component" value="Unassembled WGS sequence"/>
</dbReference>
<accession>A0A1R1PTB2</accession>
<proteinExistence type="predicted"/>